<evidence type="ECO:0000313" key="2">
    <source>
        <dbReference type="Proteomes" id="UP000054921"/>
    </source>
</evidence>
<dbReference type="Proteomes" id="UP000054921">
    <property type="component" value="Unassembled WGS sequence"/>
</dbReference>
<dbReference type="RefSeq" id="WP_058388020.1">
    <property type="nucleotide sequence ID" value="NZ_LNXW01000013.1"/>
</dbReference>
<evidence type="ECO:0000313" key="1">
    <source>
        <dbReference type="EMBL" id="KTC80523.1"/>
    </source>
</evidence>
<dbReference type="PATRIC" id="fig|28084.5.peg.2748"/>
<sequence>MNQRLVWNFEFAPKASAPLATFVDKEDENLKWEMRYFWPDSEIIILNTIDSSLLDLANYKQKHKEDYYYLLPGCNYNIKKRHEQLLYKPLLEHANHAVGYGAKITINPLQEQSLPLELQKIIPHIETKGVSVYVKKEAFIYKFPTTPTIKIELARLEVLHKIYFSLCIEGKSRRLVETISQHLLNEPVSCEYVTFLKNLLKLC</sequence>
<accession>A0A0W0SBR5</accession>
<gene>
    <name evidence="1" type="ORF">Lche_2543</name>
</gene>
<proteinExistence type="predicted"/>
<comment type="caution">
    <text evidence="1">The sequence shown here is derived from an EMBL/GenBank/DDBJ whole genome shotgun (WGS) entry which is preliminary data.</text>
</comment>
<name>A0A0W0SBR5_9GAMM</name>
<organism evidence="1 2">
    <name type="scientific">Legionella cherrii</name>
    <dbReference type="NCBI Taxonomy" id="28084"/>
    <lineage>
        <taxon>Bacteria</taxon>
        <taxon>Pseudomonadati</taxon>
        <taxon>Pseudomonadota</taxon>
        <taxon>Gammaproteobacteria</taxon>
        <taxon>Legionellales</taxon>
        <taxon>Legionellaceae</taxon>
        <taxon>Legionella</taxon>
    </lineage>
</organism>
<dbReference type="OrthoDB" id="5647572at2"/>
<dbReference type="AlphaFoldDB" id="A0A0W0SBR5"/>
<protein>
    <submittedName>
        <fullName evidence="1">Uncharacterized protein</fullName>
    </submittedName>
</protein>
<dbReference type="STRING" id="28084.Lche_2543"/>
<reference evidence="1 2" key="1">
    <citation type="submission" date="2015-11" db="EMBL/GenBank/DDBJ databases">
        <title>Genomic analysis of 38 Legionella species identifies large and diverse effector repertoires.</title>
        <authorList>
            <person name="Burstein D."/>
            <person name="Amaro F."/>
            <person name="Zusman T."/>
            <person name="Lifshitz Z."/>
            <person name="Cohen O."/>
            <person name="Gilbert J.A."/>
            <person name="Pupko T."/>
            <person name="Shuman H.A."/>
            <person name="Segal G."/>
        </authorList>
    </citation>
    <scope>NUCLEOTIDE SEQUENCE [LARGE SCALE GENOMIC DNA]</scope>
    <source>
        <strain evidence="1 2">ORW</strain>
    </source>
</reference>
<dbReference type="EMBL" id="LNXW01000013">
    <property type="protein sequence ID" value="KTC80523.1"/>
    <property type="molecule type" value="Genomic_DNA"/>
</dbReference>